<dbReference type="Gene3D" id="1.10.10.10">
    <property type="entry name" value="Winged helix-like DNA-binding domain superfamily/Winged helix DNA-binding domain"/>
    <property type="match status" value="1"/>
</dbReference>
<comment type="caution">
    <text evidence="2">The sequence shown here is derived from an EMBL/GenBank/DDBJ whole genome shotgun (WGS) entry which is preliminary data.</text>
</comment>
<evidence type="ECO:0000313" key="3">
    <source>
        <dbReference type="Proteomes" id="UP000249324"/>
    </source>
</evidence>
<dbReference type="AlphaFoldDB" id="A0ABD6FE85"/>
<sequence>HIAVDLLQRVVDIPTLHARHRELLSEALAKVLFRLARDPETTLQRVRQAIELSTEPERTAELRQLYAAMLHRSGRTALAQEVIAESMADPELPDIWRSRHLALLVNFRRGDLSDMDAAEADARAACATAERTGDAYLLAHAHQTLWQICSLRRDHEAALRHVDRALEVVRDRPDLADIHFDLLDNRMFTLQNLDRLPEAREALRSAREISVQHSLPSGLQVSAAVHYYWEGRWDEAMAELDTVIEDGPEISFYGLREPGPAALLLHGVAALIAGHRDDRRRAANHLDAAAVHDPTTRSERESVDFLLVAQALAAEQAGEPRRALAILSPILNVDYAQMMLRHQWLPGIARLARQLGDEEAARAALAACEYEADREKVPARAAAALQWCRALIDRDAEAGSAVVTHHRAAGRVVELAWALEDLAELHAEAGRPERARECLREAVEIYRGLAARWDQRRAADRLAAYDVHVGQVDSVPRPRAGWESLSPVERRIAELVSRGKSNPEIATELLLPRRTVQAHVVRILRALRLESRAALAEQLPQLVLAERVPKPRSPAESIR</sequence>
<dbReference type="InterPro" id="IPR036388">
    <property type="entry name" value="WH-like_DNA-bd_sf"/>
</dbReference>
<protein>
    <submittedName>
        <fullName evidence="2">Helix-turn-helix transcriptional regulator</fullName>
    </submittedName>
</protein>
<dbReference type="Pfam" id="PF00196">
    <property type="entry name" value="GerE"/>
    <property type="match status" value="1"/>
</dbReference>
<organism evidence="2 3">
    <name type="scientific">Thermocrispum agreste</name>
    <dbReference type="NCBI Taxonomy" id="37925"/>
    <lineage>
        <taxon>Bacteria</taxon>
        <taxon>Bacillati</taxon>
        <taxon>Actinomycetota</taxon>
        <taxon>Actinomycetes</taxon>
        <taxon>Pseudonocardiales</taxon>
        <taxon>Pseudonocardiaceae</taxon>
        <taxon>Thermocrispum</taxon>
    </lineage>
</organism>
<evidence type="ECO:0000313" key="2">
    <source>
        <dbReference type="EMBL" id="MFO7192355.1"/>
    </source>
</evidence>
<dbReference type="InterPro" id="IPR011990">
    <property type="entry name" value="TPR-like_helical_dom_sf"/>
</dbReference>
<dbReference type="InterPro" id="IPR000792">
    <property type="entry name" value="Tscrpt_reg_LuxR_C"/>
</dbReference>
<proteinExistence type="predicted"/>
<feature type="domain" description="HTH luxR-type" evidence="1">
    <location>
        <begin position="478"/>
        <end position="543"/>
    </location>
</feature>
<gene>
    <name evidence="2" type="ORF">DIU77_008950</name>
</gene>
<dbReference type="Proteomes" id="UP000249324">
    <property type="component" value="Unassembled WGS sequence"/>
</dbReference>
<accession>A0ABD6FE85</accession>
<feature type="non-terminal residue" evidence="2">
    <location>
        <position position="1"/>
    </location>
</feature>
<dbReference type="PRINTS" id="PR00038">
    <property type="entry name" value="HTHLUXR"/>
</dbReference>
<dbReference type="PROSITE" id="PS50043">
    <property type="entry name" value="HTH_LUXR_2"/>
    <property type="match status" value="1"/>
</dbReference>
<dbReference type="CDD" id="cd06170">
    <property type="entry name" value="LuxR_C_like"/>
    <property type="match status" value="1"/>
</dbReference>
<reference evidence="2 3" key="1">
    <citation type="journal article" date="2021" name="BMC Genomics">
        <title>Genome-resolved metagenome and metatranscriptome analyses of thermophilic composting reveal key bacterial players and their metabolic interactions.</title>
        <authorList>
            <person name="Braga L.P.P."/>
            <person name="Pereira R.V."/>
            <person name="Martins L.F."/>
            <person name="Moura L.M.S."/>
            <person name="Sanchez F.B."/>
            <person name="Patane J.S.L."/>
            <person name="da Silva A.M."/>
            <person name="Setubal J.C."/>
        </authorList>
    </citation>
    <scope>NUCLEOTIDE SEQUENCE [LARGE SCALE GENOMIC DNA]</scope>
    <source>
        <strain evidence="2">ZC4RG45</strain>
    </source>
</reference>
<dbReference type="EMBL" id="QGUI02000092">
    <property type="protein sequence ID" value="MFO7192355.1"/>
    <property type="molecule type" value="Genomic_DNA"/>
</dbReference>
<dbReference type="InterPro" id="IPR016032">
    <property type="entry name" value="Sig_transdc_resp-reg_C-effctor"/>
</dbReference>
<evidence type="ECO:0000259" key="1">
    <source>
        <dbReference type="PROSITE" id="PS50043"/>
    </source>
</evidence>
<name>A0ABD6FE85_9PSEU</name>
<dbReference type="Gene3D" id="1.25.40.10">
    <property type="entry name" value="Tetratricopeptide repeat domain"/>
    <property type="match status" value="2"/>
</dbReference>
<dbReference type="SMART" id="SM00421">
    <property type="entry name" value="HTH_LUXR"/>
    <property type="match status" value="1"/>
</dbReference>
<dbReference type="SUPFAM" id="SSF48452">
    <property type="entry name" value="TPR-like"/>
    <property type="match status" value="1"/>
</dbReference>
<dbReference type="SUPFAM" id="SSF46894">
    <property type="entry name" value="C-terminal effector domain of the bipartite response regulators"/>
    <property type="match status" value="1"/>
</dbReference>